<accession>A0A2H0WNJ0</accession>
<gene>
    <name evidence="5" type="ORF">COT65_00180</name>
</gene>
<dbReference type="InterPro" id="IPR020084">
    <property type="entry name" value="NUDIX_hydrolase_CS"/>
</dbReference>
<sequence length="131" mass="14776">MITISAILISHNDKYLLVQENKPNDIGWTISAGRVGGSESPEEGAIREAEEETGLEVEANNLLKTFRFDEKDTEVKVYKGRAVGGSLKLNEKECMGLGWFSREEIEHLDLRREFILEAIKTDIKNIKNPKA</sequence>
<dbReference type="InterPro" id="IPR000086">
    <property type="entry name" value="NUDIX_hydrolase_dom"/>
</dbReference>
<dbReference type="EMBL" id="PEZJ01000003">
    <property type="protein sequence ID" value="PIS14203.1"/>
    <property type="molecule type" value="Genomic_DNA"/>
</dbReference>
<dbReference type="PANTHER" id="PTHR43046">
    <property type="entry name" value="GDP-MANNOSE MANNOSYL HYDROLASE"/>
    <property type="match status" value="1"/>
</dbReference>
<feature type="region of interest" description="Disordered" evidence="3">
    <location>
        <begin position="33"/>
        <end position="53"/>
    </location>
</feature>
<evidence type="ECO:0000256" key="1">
    <source>
        <dbReference type="ARBA" id="ARBA00001946"/>
    </source>
</evidence>
<organism evidence="5 6">
    <name type="scientific">Candidatus Shapirobacteria bacterium CG09_land_8_20_14_0_10_47_13</name>
    <dbReference type="NCBI Taxonomy" id="1974481"/>
    <lineage>
        <taxon>Bacteria</taxon>
        <taxon>Candidatus Shapironibacteriota</taxon>
    </lineage>
</organism>
<evidence type="ECO:0000313" key="5">
    <source>
        <dbReference type="EMBL" id="PIS14203.1"/>
    </source>
</evidence>
<protein>
    <recommendedName>
        <fullName evidence="4">Nudix hydrolase domain-containing protein</fullName>
    </recommendedName>
</protein>
<dbReference type="InterPro" id="IPR015797">
    <property type="entry name" value="NUDIX_hydrolase-like_dom_sf"/>
</dbReference>
<evidence type="ECO:0000259" key="4">
    <source>
        <dbReference type="PROSITE" id="PS51462"/>
    </source>
</evidence>
<dbReference type="Pfam" id="PF00293">
    <property type="entry name" value="NUDIX"/>
    <property type="match status" value="1"/>
</dbReference>
<evidence type="ECO:0000313" key="6">
    <source>
        <dbReference type="Proteomes" id="UP000230033"/>
    </source>
</evidence>
<dbReference type="PROSITE" id="PS00893">
    <property type="entry name" value="NUDIX_BOX"/>
    <property type="match status" value="1"/>
</dbReference>
<dbReference type="SUPFAM" id="SSF55811">
    <property type="entry name" value="Nudix"/>
    <property type="match status" value="1"/>
</dbReference>
<feature type="domain" description="Nudix hydrolase" evidence="4">
    <location>
        <begin position="1"/>
        <end position="123"/>
    </location>
</feature>
<dbReference type="Proteomes" id="UP000230033">
    <property type="component" value="Unassembled WGS sequence"/>
</dbReference>
<comment type="cofactor">
    <cofactor evidence="1">
        <name>Mg(2+)</name>
        <dbReference type="ChEBI" id="CHEBI:18420"/>
    </cofactor>
</comment>
<name>A0A2H0WNJ0_9BACT</name>
<proteinExistence type="predicted"/>
<keyword evidence="2" id="KW-0378">Hydrolase</keyword>
<comment type="caution">
    <text evidence="5">The sequence shown here is derived from an EMBL/GenBank/DDBJ whole genome shotgun (WGS) entry which is preliminary data.</text>
</comment>
<evidence type="ECO:0000256" key="3">
    <source>
        <dbReference type="SAM" id="MobiDB-lite"/>
    </source>
</evidence>
<evidence type="ECO:0000256" key="2">
    <source>
        <dbReference type="ARBA" id="ARBA00022801"/>
    </source>
</evidence>
<dbReference type="PANTHER" id="PTHR43046:SF14">
    <property type="entry name" value="MUTT_NUDIX FAMILY PROTEIN"/>
    <property type="match status" value="1"/>
</dbReference>
<reference evidence="6" key="1">
    <citation type="submission" date="2017-09" db="EMBL/GenBank/DDBJ databases">
        <title>Depth-based differentiation of microbial function through sediment-hosted aquifers and enrichment of novel symbionts in the deep terrestrial subsurface.</title>
        <authorList>
            <person name="Probst A.J."/>
            <person name="Ladd B."/>
            <person name="Jarett J.K."/>
            <person name="Geller-Mcgrath D.E."/>
            <person name="Sieber C.M.K."/>
            <person name="Emerson J.B."/>
            <person name="Anantharaman K."/>
            <person name="Thomas B.C."/>
            <person name="Malmstrom R."/>
            <person name="Stieglmeier M."/>
            <person name="Klingl A."/>
            <person name="Woyke T."/>
            <person name="Ryan C.M."/>
            <person name="Banfield J.F."/>
        </authorList>
    </citation>
    <scope>NUCLEOTIDE SEQUENCE [LARGE SCALE GENOMIC DNA]</scope>
</reference>
<dbReference type="AlphaFoldDB" id="A0A2H0WNJ0"/>
<dbReference type="PROSITE" id="PS51462">
    <property type="entry name" value="NUDIX"/>
    <property type="match status" value="1"/>
</dbReference>
<dbReference type="Gene3D" id="3.90.79.10">
    <property type="entry name" value="Nucleoside Triphosphate Pyrophosphohydrolase"/>
    <property type="match status" value="1"/>
</dbReference>
<dbReference type="GO" id="GO:0016787">
    <property type="term" value="F:hydrolase activity"/>
    <property type="evidence" value="ECO:0007669"/>
    <property type="project" value="UniProtKB-KW"/>
</dbReference>